<protein>
    <submittedName>
        <fullName evidence="2">Phage holin, lambda family</fullName>
    </submittedName>
</protein>
<keyword evidence="1" id="KW-0472">Membrane</keyword>
<dbReference type="EMBL" id="PDLL01000055">
    <property type="protein sequence ID" value="PYY71227.1"/>
    <property type="molecule type" value="Genomic_DNA"/>
</dbReference>
<organism evidence="2 3">
    <name type="scientific">Pseudomonas jessenii</name>
    <dbReference type="NCBI Taxonomy" id="77298"/>
    <lineage>
        <taxon>Bacteria</taxon>
        <taxon>Pseudomonadati</taxon>
        <taxon>Pseudomonadota</taxon>
        <taxon>Gammaproteobacteria</taxon>
        <taxon>Pseudomonadales</taxon>
        <taxon>Pseudomonadaceae</taxon>
        <taxon>Pseudomonas</taxon>
    </lineage>
</organism>
<proteinExistence type="predicted"/>
<feature type="transmembrane region" description="Helical" evidence="1">
    <location>
        <begin position="50"/>
        <end position="71"/>
    </location>
</feature>
<name>A0A2W0ETH2_PSEJE</name>
<evidence type="ECO:0000313" key="2">
    <source>
        <dbReference type="EMBL" id="PYY71227.1"/>
    </source>
</evidence>
<reference evidence="2 3" key="1">
    <citation type="journal article" date="2018" name="Appl. Microbiol. Biotechnol.">
        <title>Characterization of the caprolactam degradation pathway in Pseudomonas jessenii using mass spectrometry-based proteomics.</title>
        <authorList>
            <person name="Otzen M."/>
            <person name="Palacio C."/>
            <person name="Janssen D.B."/>
        </authorList>
    </citation>
    <scope>NUCLEOTIDE SEQUENCE [LARGE SCALE GENOMIC DNA]</scope>
    <source>
        <strain evidence="2 3">GO3</strain>
    </source>
</reference>
<dbReference type="Pfam" id="PF05106">
    <property type="entry name" value="Phage_holin_3_1"/>
    <property type="match status" value="1"/>
</dbReference>
<dbReference type="InterPro" id="IPR006481">
    <property type="entry name" value="Phage_lambda_GpS_holin"/>
</dbReference>
<accession>A0A2W0ETH2</accession>
<gene>
    <name evidence="2" type="ORF">CRX42_07365</name>
</gene>
<dbReference type="PROSITE" id="PS51257">
    <property type="entry name" value="PROKAR_LIPOPROTEIN"/>
    <property type="match status" value="1"/>
</dbReference>
<keyword evidence="1" id="KW-1133">Transmembrane helix</keyword>
<evidence type="ECO:0000256" key="1">
    <source>
        <dbReference type="SAM" id="Phobius"/>
    </source>
</evidence>
<dbReference type="OrthoDB" id="6711255at2"/>
<dbReference type="AlphaFoldDB" id="A0A2W0ETH2"/>
<dbReference type="Proteomes" id="UP000247437">
    <property type="component" value="Unassembled WGS sequence"/>
</dbReference>
<feature type="transmembrane region" description="Helical" evidence="1">
    <location>
        <begin position="77"/>
        <end position="97"/>
    </location>
</feature>
<keyword evidence="1" id="KW-0812">Transmembrane</keyword>
<sequence length="110" mass="11877">MSHMPEKNPETWLIVMAWLSQNAPMLYAAALSCWIAFLRVIYGGGGRRQAVLESCLCGAITAGAFPLLEYFNLPSSLAAAVGACIGTLGVKKVAALADRFTDFKLPKRQE</sequence>
<evidence type="ECO:0000313" key="3">
    <source>
        <dbReference type="Proteomes" id="UP000247437"/>
    </source>
</evidence>
<dbReference type="NCBIfam" id="TIGR01594">
    <property type="entry name" value="holin_lambda"/>
    <property type="match status" value="1"/>
</dbReference>
<comment type="caution">
    <text evidence="2">The sequence shown here is derived from an EMBL/GenBank/DDBJ whole genome shotgun (WGS) entry which is preliminary data.</text>
</comment>
<feature type="transmembrane region" description="Helical" evidence="1">
    <location>
        <begin position="12"/>
        <end position="38"/>
    </location>
</feature>
<dbReference type="RefSeq" id="WP_110658578.1">
    <property type="nucleotide sequence ID" value="NZ_PDLL01000055.1"/>
</dbReference>